<dbReference type="SUPFAM" id="SSF50978">
    <property type="entry name" value="WD40 repeat-like"/>
    <property type="match status" value="1"/>
</dbReference>
<keyword evidence="4" id="KW-0677">Repeat</keyword>
<keyword evidence="5" id="KW-0539">Nucleus</keyword>
<reference evidence="8" key="1">
    <citation type="submission" date="2022-12" db="EMBL/GenBank/DDBJ databases">
        <title>Genome assemblies of Blomia tropicalis.</title>
        <authorList>
            <person name="Cui Y."/>
        </authorList>
    </citation>
    <scope>NUCLEOTIDE SEQUENCE</scope>
    <source>
        <tissue evidence="8">Adult mites</tissue>
    </source>
</reference>
<keyword evidence="2" id="KW-0698">rRNA processing</keyword>
<comment type="subcellular location">
    <subcellularLocation>
        <location evidence="1">Nucleus</location>
        <location evidence="1">Nucleolus</location>
    </subcellularLocation>
</comment>
<dbReference type="Pfam" id="PF00400">
    <property type="entry name" value="WD40"/>
    <property type="match status" value="1"/>
</dbReference>
<dbReference type="InterPro" id="IPR036322">
    <property type="entry name" value="WD40_repeat_dom_sf"/>
</dbReference>
<organism evidence="8 9">
    <name type="scientific">Blomia tropicalis</name>
    <name type="common">Mite</name>
    <dbReference type="NCBI Taxonomy" id="40697"/>
    <lineage>
        <taxon>Eukaryota</taxon>
        <taxon>Metazoa</taxon>
        <taxon>Ecdysozoa</taxon>
        <taxon>Arthropoda</taxon>
        <taxon>Chelicerata</taxon>
        <taxon>Arachnida</taxon>
        <taxon>Acari</taxon>
        <taxon>Acariformes</taxon>
        <taxon>Sarcoptiformes</taxon>
        <taxon>Astigmata</taxon>
        <taxon>Glycyphagoidea</taxon>
        <taxon>Echimyopodidae</taxon>
        <taxon>Blomia</taxon>
    </lineage>
</organism>
<dbReference type="InterPro" id="IPR015943">
    <property type="entry name" value="WD40/YVTN_repeat-like_dom_sf"/>
</dbReference>
<evidence type="ECO:0008006" key="10">
    <source>
        <dbReference type="Google" id="ProtNLM"/>
    </source>
</evidence>
<protein>
    <recommendedName>
        <fullName evidence="10">U3 small nucleolar RNA-associated protein 18-like protein</fullName>
    </recommendedName>
</protein>
<dbReference type="GO" id="GO:0006364">
    <property type="term" value="P:rRNA processing"/>
    <property type="evidence" value="ECO:0007669"/>
    <property type="project" value="UniProtKB-KW"/>
</dbReference>
<dbReference type="Proteomes" id="UP001142055">
    <property type="component" value="Chromosome 3"/>
</dbReference>
<proteinExistence type="inferred from homology"/>
<feature type="region of interest" description="Disordered" evidence="7">
    <location>
        <begin position="18"/>
        <end position="41"/>
    </location>
</feature>
<comment type="caution">
    <text evidence="8">The sequence shown here is derived from an EMBL/GenBank/DDBJ whole genome shotgun (WGS) entry which is preliminary data.</text>
</comment>
<dbReference type="GO" id="GO:0034388">
    <property type="term" value="C:Pwp2p-containing subcomplex of 90S preribosome"/>
    <property type="evidence" value="ECO:0007669"/>
    <property type="project" value="TreeGrafter"/>
</dbReference>
<dbReference type="PANTHER" id="PTHR18359">
    <property type="entry name" value="WD-REPEAT PROTEIN-RELATED"/>
    <property type="match status" value="1"/>
</dbReference>
<name>A0A9Q0M222_BLOTA</name>
<dbReference type="PANTHER" id="PTHR18359:SF0">
    <property type="entry name" value="U3 SMALL NUCLEOLAR RNA-ASSOCIATED PROTEIN 18 HOMOLOG"/>
    <property type="match status" value="1"/>
</dbReference>
<evidence type="ECO:0000256" key="5">
    <source>
        <dbReference type="ARBA" id="ARBA00023242"/>
    </source>
</evidence>
<evidence type="ECO:0000256" key="7">
    <source>
        <dbReference type="SAM" id="MobiDB-lite"/>
    </source>
</evidence>
<evidence type="ECO:0000313" key="8">
    <source>
        <dbReference type="EMBL" id="KAJ6218613.1"/>
    </source>
</evidence>
<evidence type="ECO:0000256" key="6">
    <source>
        <dbReference type="ARBA" id="ARBA00025767"/>
    </source>
</evidence>
<sequence length="597" mass="67307">MDFNRPLLTANMHDGLLTKKKKKNKTKKQKQPHFIDNSTESTNQLKTKLYNEAEERELENILFGNKGDDFYKLENADKSQTQLSPKNDDLDQFFILDKSGDQNVIFDSDDEDHKNLIEEKLTTNISVVSNDDGDDCNSDNELRQNFEQSECIMETKKSAWEDEDDEIKAEGMFDPKKYPKSVASDHNYKEYLENKFKSIFEPPSWADKALKNKKRLSEDSSDEEIDHIDSALERLGKTATNFKRSRDTDDQMIEKEILMAKRCTHLNDTDKIITSLKCVQFHPKSTVALVGSHTGLVRLFQVDGKVNSIIQSIQFRHYRLSDAKFISHSGREEIIAGSDGSAKSSIGFCFYYDMIAGKIVRVRLEKGGHIKYSLRGFQISPDSQFLAACDQNGHVNILSTNSKEHIAEIKMNGDVDCLAFSPDSKYLISHGKSNGSKAYVWDVRNLGCSDVPKCVNRFNDLGTIEATSLAISTNLCAIGSNMGVVNLYQMADIVAKVNPQPIRSLMNLTTTIDSLRFNHDGQLLMMASSQKDDAIRMVNTYSTSVYKNFPQILGGLSTNRTYGRIFGIDISPQSGYGAFTTGSGIAHLFRINHYSNY</sequence>
<evidence type="ECO:0000256" key="4">
    <source>
        <dbReference type="ARBA" id="ARBA00022737"/>
    </source>
</evidence>
<accession>A0A9Q0M222</accession>
<feature type="compositionally biased region" description="Basic residues" evidence="7">
    <location>
        <begin position="18"/>
        <end position="31"/>
    </location>
</feature>
<dbReference type="SMART" id="SM00320">
    <property type="entry name" value="WD40"/>
    <property type="match status" value="4"/>
</dbReference>
<evidence type="ECO:0000256" key="1">
    <source>
        <dbReference type="ARBA" id="ARBA00004604"/>
    </source>
</evidence>
<evidence type="ECO:0000313" key="9">
    <source>
        <dbReference type="Proteomes" id="UP001142055"/>
    </source>
</evidence>
<dbReference type="AlphaFoldDB" id="A0A9Q0M222"/>
<evidence type="ECO:0000256" key="3">
    <source>
        <dbReference type="ARBA" id="ARBA00022574"/>
    </source>
</evidence>
<dbReference type="InterPro" id="IPR045161">
    <property type="entry name" value="Utp18"/>
</dbReference>
<keyword evidence="9" id="KW-1185">Reference proteome</keyword>
<dbReference type="GO" id="GO:0032040">
    <property type="term" value="C:small-subunit processome"/>
    <property type="evidence" value="ECO:0007669"/>
    <property type="project" value="TreeGrafter"/>
</dbReference>
<keyword evidence="3" id="KW-0853">WD repeat</keyword>
<dbReference type="InterPro" id="IPR001680">
    <property type="entry name" value="WD40_rpt"/>
</dbReference>
<dbReference type="Gene3D" id="2.130.10.10">
    <property type="entry name" value="YVTN repeat-like/Quinoprotein amine dehydrogenase"/>
    <property type="match status" value="1"/>
</dbReference>
<gene>
    <name evidence="8" type="ORF">RDWZM_009770</name>
</gene>
<evidence type="ECO:0000256" key="2">
    <source>
        <dbReference type="ARBA" id="ARBA00022552"/>
    </source>
</evidence>
<dbReference type="OMA" id="KIRMWEI"/>
<comment type="similarity">
    <text evidence="6">Belongs to the WD repeat UTP18 family.</text>
</comment>
<dbReference type="EMBL" id="JAPWDV010000003">
    <property type="protein sequence ID" value="KAJ6218613.1"/>
    <property type="molecule type" value="Genomic_DNA"/>
</dbReference>